<evidence type="ECO:0000313" key="7">
    <source>
        <dbReference type="Proteomes" id="UP000077856"/>
    </source>
</evidence>
<dbReference type="InterPro" id="IPR036250">
    <property type="entry name" value="AcylCo_DH-like_C"/>
</dbReference>
<dbReference type="STRING" id="1196031.A361_05710"/>
<gene>
    <name evidence="6" type="ORF">A361_05710</name>
</gene>
<dbReference type="SUPFAM" id="SSF47203">
    <property type="entry name" value="Acyl-CoA dehydrogenase C-terminal domain-like"/>
    <property type="match status" value="1"/>
</dbReference>
<feature type="domain" description="Acyl-CoA dehydrogenase/oxidase N-terminal" evidence="4">
    <location>
        <begin position="23"/>
        <end position="93"/>
    </location>
</feature>
<dbReference type="Proteomes" id="UP000077856">
    <property type="component" value="Chromosome"/>
</dbReference>
<feature type="domain" description="Acyl-CoA oxidase/dehydrogenase middle" evidence="3">
    <location>
        <begin position="123"/>
        <end position="215"/>
    </location>
</feature>
<dbReference type="InterPro" id="IPR046373">
    <property type="entry name" value="Acyl-CoA_Oxase/DH_mid-dom_sf"/>
</dbReference>
<evidence type="ECO:0000256" key="1">
    <source>
        <dbReference type="ARBA" id="ARBA00022630"/>
    </source>
</evidence>
<accession>A0A161JTX4</accession>
<dbReference type="Pfam" id="PF02771">
    <property type="entry name" value="Acyl-CoA_dh_N"/>
    <property type="match status" value="1"/>
</dbReference>
<feature type="domain" description="Acyl-CoA dehydrogenase C-terminal" evidence="5">
    <location>
        <begin position="241"/>
        <end position="360"/>
    </location>
</feature>
<dbReference type="eggNOG" id="COG1960">
    <property type="taxonomic scope" value="Bacteria"/>
</dbReference>
<dbReference type="PIRSF" id="PIRSF016578">
    <property type="entry name" value="HsaA"/>
    <property type="match status" value="1"/>
</dbReference>
<proteinExistence type="predicted"/>
<dbReference type="AlphaFoldDB" id="A0A161JTX4"/>
<evidence type="ECO:0000259" key="5">
    <source>
        <dbReference type="Pfam" id="PF08028"/>
    </source>
</evidence>
<dbReference type="InterPro" id="IPR013107">
    <property type="entry name" value="Acyl-CoA_DH_C"/>
</dbReference>
<dbReference type="Gene3D" id="1.10.540.10">
    <property type="entry name" value="Acyl-CoA dehydrogenase/oxidase, N-terminal domain"/>
    <property type="match status" value="1"/>
</dbReference>
<dbReference type="GO" id="GO:0003995">
    <property type="term" value="F:acyl-CoA dehydrogenase activity"/>
    <property type="evidence" value="ECO:0007669"/>
    <property type="project" value="TreeGrafter"/>
</dbReference>
<dbReference type="InterPro" id="IPR009100">
    <property type="entry name" value="AcylCoA_DH/oxidase_NM_dom_sf"/>
</dbReference>
<name>A0A161JTX4_9BACI</name>
<keyword evidence="1" id="KW-0285">Flavoprotein</keyword>
<protein>
    <submittedName>
        <fullName evidence="6">Acyl-CoA dehydrogenase</fullName>
    </submittedName>
</protein>
<dbReference type="RefSeq" id="WP_009335735.1">
    <property type="nucleotide sequence ID" value="NZ_CP015506.1"/>
</dbReference>
<keyword evidence="2" id="KW-0560">Oxidoreductase</keyword>
<organism evidence="6 7">
    <name type="scientific">Cytobacillus oceanisediminis 2691</name>
    <dbReference type="NCBI Taxonomy" id="1196031"/>
    <lineage>
        <taxon>Bacteria</taxon>
        <taxon>Bacillati</taxon>
        <taxon>Bacillota</taxon>
        <taxon>Bacilli</taxon>
        <taxon>Bacillales</taxon>
        <taxon>Bacillaceae</taxon>
        <taxon>Cytobacillus</taxon>
    </lineage>
</organism>
<dbReference type="Pfam" id="PF02770">
    <property type="entry name" value="Acyl-CoA_dh_M"/>
    <property type="match status" value="1"/>
</dbReference>
<evidence type="ECO:0000259" key="4">
    <source>
        <dbReference type="Pfam" id="PF02771"/>
    </source>
</evidence>
<dbReference type="CDD" id="cd00567">
    <property type="entry name" value="ACAD"/>
    <property type="match status" value="1"/>
</dbReference>
<dbReference type="InterPro" id="IPR037069">
    <property type="entry name" value="AcylCoA_DH/ox_N_sf"/>
</dbReference>
<dbReference type="SUPFAM" id="SSF56645">
    <property type="entry name" value="Acyl-CoA dehydrogenase NM domain-like"/>
    <property type="match status" value="1"/>
</dbReference>
<dbReference type="Pfam" id="PF08028">
    <property type="entry name" value="Acyl-CoA_dh_2"/>
    <property type="match status" value="1"/>
</dbReference>
<evidence type="ECO:0000259" key="3">
    <source>
        <dbReference type="Pfam" id="PF02770"/>
    </source>
</evidence>
<reference evidence="6 7" key="1">
    <citation type="submission" date="2016-04" db="EMBL/GenBank/DDBJ databases">
        <title>Complete genome sequence of Bacillus oceanisediminis strain 2691.</title>
        <authorList>
            <person name="Jeong H."/>
            <person name="Kim H.J."/>
            <person name="Lee D.-W."/>
        </authorList>
    </citation>
    <scope>NUCLEOTIDE SEQUENCE [LARGE SCALE GENOMIC DNA]</scope>
    <source>
        <strain evidence="6 7">2691</strain>
    </source>
</reference>
<evidence type="ECO:0000256" key="2">
    <source>
        <dbReference type="ARBA" id="ARBA00023002"/>
    </source>
</evidence>
<dbReference type="PANTHER" id="PTHR43884">
    <property type="entry name" value="ACYL-COA DEHYDROGENASE"/>
    <property type="match status" value="1"/>
</dbReference>
<dbReference type="Gene3D" id="1.20.140.10">
    <property type="entry name" value="Butyryl-CoA Dehydrogenase, subunit A, domain 3"/>
    <property type="match status" value="1"/>
</dbReference>
<sequence>MKFQDLHTAEARIQLMEKLSETFLSRAGKNDEEGLFPFENIKELKESGYTSLTVPRRYGGKEISLSEFLRLQEKIAEGDGSTALSIGWHMGIIKSLGEKNNWDESVFRALCEEVKKGALMNNCASEPQTGSPTRGGKPITSARKEEGFWIINGRKSFTTMAPVLDYFNVSATIEESGEIGNFLIPRSSEGLEIEETWDSIAMRGTGSHDLLLKNVRVKQDALVELFQPGKKGAAGWLLHIPACYLGIAQAAQDYAITFAKNYSPNSISGAIIDLPNVQQKIGEMELELMRARHFLYSVAKKWDEANDEARSRMQPELGAVKLAVTNAAIAVVDLAMRVAGARSLSAKNPLQRYYRDVRAGLHNPPMDDMTILALAKKAIK</sequence>
<dbReference type="KEGG" id="bon:A361_05710"/>
<dbReference type="Gene3D" id="2.40.110.10">
    <property type="entry name" value="Butyryl-CoA Dehydrogenase, subunit A, domain 2"/>
    <property type="match status" value="1"/>
</dbReference>
<evidence type="ECO:0000313" key="6">
    <source>
        <dbReference type="EMBL" id="AND38641.1"/>
    </source>
</evidence>
<dbReference type="FunFam" id="2.40.110.10:FF:000020">
    <property type="entry name" value="Putative acyl-CoA dehydrogenase YdbM"/>
    <property type="match status" value="1"/>
</dbReference>
<dbReference type="GO" id="GO:0050660">
    <property type="term" value="F:flavin adenine dinucleotide binding"/>
    <property type="evidence" value="ECO:0007669"/>
    <property type="project" value="InterPro"/>
</dbReference>
<dbReference type="InterPro" id="IPR006091">
    <property type="entry name" value="Acyl-CoA_Oxase/DH_mid-dom"/>
</dbReference>
<dbReference type="EMBL" id="CP015506">
    <property type="protein sequence ID" value="AND38641.1"/>
    <property type="molecule type" value="Genomic_DNA"/>
</dbReference>
<dbReference type="PANTHER" id="PTHR43884:SF25">
    <property type="entry name" value="ACYL-COA DEHYDROGENASE YDBM-RELATED"/>
    <property type="match status" value="1"/>
</dbReference>
<dbReference type="InterPro" id="IPR013786">
    <property type="entry name" value="AcylCoA_DH/ox_N"/>
</dbReference>